<evidence type="ECO:0000313" key="2">
    <source>
        <dbReference type="Proteomes" id="UP001242811"/>
    </source>
</evidence>
<keyword evidence="2" id="KW-1185">Reference proteome</keyword>
<proteinExistence type="predicted"/>
<comment type="caution">
    <text evidence="1">The sequence shown here is derived from an EMBL/GenBank/DDBJ whole genome shotgun (WGS) entry which is preliminary data.</text>
</comment>
<dbReference type="EMBL" id="JAUSWA010000067">
    <property type="protein sequence ID" value="MDQ0497299.1"/>
    <property type="molecule type" value="Genomic_DNA"/>
</dbReference>
<protein>
    <submittedName>
        <fullName evidence="1">Uncharacterized protein</fullName>
    </submittedName>
</protein>
<sequence length="100" mass="12095">MLSEYPTYKDEPIQKLYVKIVSLNIDIPVIAIRKKPTQIEIFYKSKKYSELALLIQNQENHGSTEQFIKQKEMNLKMYWLMFFQISKNILKRETRFPFES</sequence>
<name>A0ABU0L7P3_9BACL</name>
<gene>
    <name evidence="1" type="ORF">QOZ95_005518</name>
</gene>
<evidence type="ECO:0000313" key="1">
    <source>
        <dbReference type="EMBL" id="MDQ0497299.1"/>
    </source>
</evidence>
<reference evidence="1 2" key="1">
    <citation type="submission" date="2023-07" db="EMBL/GenBank/DDBJ databases">
        <title>Genomic Encyclopedia of Type Strains, Phase IV (KMG-IV): sequencing the most valuable type-strain genomes for metagenomic binning, comparative biology and taxonomic classification.</title>
        <authorList>
            <person name="Goeker M."/>
        </authorList>
    </citation>
    <scope>NUCLEOTIDE SEQUENCE [LARGE SCALE GENOMIC DNA]</scope>
    <source>
        <strain evidence="1 2">DSM 14914</strain>
    </source>
</reference>
<accession>A0ABU0L7P3</accession>
<organism evidence="1 2">
    <name type="scientific">Paenibacillus brasilensis</name>
    <dbReference type="NCBI Taxonomy" id="128574"/>
    <lineage>
        <taxon>Bacteria</taxon>
        <taxon>Bacillati</taxon>
        <taxon>Bacillota</taxon>
        <taxon>Bacilli</taxon>
        <taxon>Bacillales</taxon>
        <taxon>Paenibacillaceae</taxon>
        <taxon>Paenibacillus</taxon>
    </lineage>
</organism>
<dbReference type="Proteomes" id="UP001242811">
    <property type="component" value="Unassembled WGS sequence"/>
</dbReference>